<keyword evidence="1" id="KW-0732">Signal</keyword>
<dbReference type="AlphaFoldDB" id="A7HWH1"/>
<feature type="signal peptide" evidence="1">
    <location>
        <begin position="1"/>
        <end position="35"/>
    </location>
</feature>
<dbReference type="RefSeq" id="WP_012111566.1">
    <property type="nucleotide sequence ID" value="NC_009719.1"/>
</dbReference>
<name>A7HWH1_PARL1</name>
<gene>
    <name evidence="2" type="ordered locus">Plav_2646</name>
</gene>
<dbReference type="Proteomes" id="UP000006377">
    <property type="component" value="Chromosome"/>
</dbReference>
<evidence type="ECO:0000313" key="2">
    <source>
        <dbReference type="EMBL" id="ABS64254.1"/>
    </source>
</evidence>
<sequence length="306" mass="31419">MKTMNFPLTSGQLALTSMVAGAALFLYAFAGTAQAGSCGGGCTPPPPPPSHDCGCDGGGKGGGKNYNKNYNYNYNKNTNVNNNTNTNTNNNHNENNIDVIVNVNNQVSATATAIANANAAADSASSALDRTSSVAVGNGSGGGYGGGGSSFYVSAPQAAPMGSLNVIVRTARVVKPVKAICVSAKGLEEAARMSSNVTEVDPADDIELFHCVAGDMLVATLGRMAGKDENARADYTGGYVIECRAGEALRHGSNGMLACVPQQKYGYSEIPARTRMAYAEVLIRKNERGEEVAATGGAFFSGGVGY</sequence>
<accession>A7HWH1</accession>
<proteinExistence type="predicted"/>
<reference evidence="2 3" key="1">
    <citation type="journal article" date="2011" name="Stand. Genomic Sci.">
        <title>Complete genome sequence of Parvibaculum lavamentivorans type strain (DS-1(T)).</title>
        <authorList>
            <person name="Schleheck D."/>
            <person name="Weiss M."/>
            <person name="Pitluck S."/>
            <person name="Bruce D."/>
            <person name="Land M.L."/>
            <person name="Han S."/>
            <person name="Saunders E."/>
            <person name="Tapia R."/>
            <person name="Detter C."/>
            <person name="Brettin T."/>
            <person name="Han J."/>
            <person name="Woyke T."/>
            <person name="Goodwin L."/>
            <person name="Pennacchio L."/>
            <person name="Nolan M."/>
            <person name="Cook A.M."/>
            <person name="Kjelleberg S."/>
            <person name="Thomas T."/>
        </authorList>
    </citation>
    <scope>NUCLEOTIDE SEQUENCE [LARGE SCALE GENOMIC DNA]</scope>
    <source>
        <strain evidence="3">DS-1 / DSM 13023 / NCIMB 13966</strain>
    </source>
</reference>
<keyword evidence="3" id="KW-1185">Reference proteome</keyword>
<dbReference type="KEGG" id="pla:Plav_2646"/>
<feature type="chain" id="PRO_5002707498" evidence="1">
    <location>
        <begin position="36"/>
        <end position="306"/>
    </location>
</feature>
<dbReference type="EMBL" id="CP000774">
    <property type="protein sequence ID" value="ABS64254.1"/>
    <property type="molecule type" value="Genomic_DNA"/>
</dbReference>
<dbReference type="HOGENOM" id="CLU_908660_0_0_5"/>
<evidence type="ECO:0000313" key="3">
    <source>
        <dbReference type="Proteomes" id="UP000006377"/>
    </source>
</evidence>
<organism evidence="2 3">
    <name type="scientific">Parvibaculum lavamentivorans (strain DS-1 / DSM 13023 / NCIMB 13966)</name>
    <dbReference type="NCBI Taxonomy" id="402881"/>
    <lineage>
        <taxon>Bacteria</taxon>
        <taxon>Pseudomonadati</taxon>
        <taxon>Pseudomonadota</taxon>
        <taxon>Alphaproteobacteria</taxon>
        <taxon>Hyphomicrobiales</taxon>
        <taxon>Parvibaculaceae</taxon>
        <taxon>Parvibaculum</taxon>
    </lineage>
</organism>
<dbReference type="eggNOG" id="ENOG502ZCJE">
    <property type="taxonomic scope" value="Bacteria"/>
</dbReference>
<protein>
    <submittedName>
        <fullName evidence="2">Uncharacterized protein</fullName>
    </submittedName>
</protein>
<evidence type="ECO:0000256" key="1">
    <source>
        <dbReference type="SAM" id="SignalP"/>
    </source>
</evidence>